<dbReference type="Pfam" id="PF06722">
    <property type="entry name" value="EryCIII-like_C"/>
    <property type="match status" value="1"/>
</dbReference>
<dbReference type="Proteomes" id="UP000010798">
    <property type="component" value="Chromosome"/>
</dbReference>
<dbReference type="Pfam" id="PF03033">
    <property type="entry name" value="Glyco_transf_28"/>
    <property type="match status" value="1"/>
</dbReference>
<dbReference type="GO" id="GO:0033072">
    <property type="term" value="P:vancomycin biosynthetic process"/>
    <property type="evidence" value="ECO:0007669"/>
    <property type="project" value="UniProtKB-ARBA"/>
</dbReference>
<dbReference type="Gene3D" id="3.40.50.2000">
    <property type="entry name" value="Glycogen Phosphorylase B"/>
    <property type="match status" value="2"/>
</dbReference>
<dbReference type="OrthoDB" id="9805366at2"/>
<dbReference type="SUPFAM" id="SSF53756">
    <property type="entry name" value="UDP-Glycosyltransferase/glycogen phosphorylase"/>
    <property type="match status" value="1"/>
</dbReference>
<reference evidence="3 4" key="1">
    <citation type="submission" date="2012-02" db="EMBL/GenBank/DDBJ databases">
        <title>Complete sequence of chromosome of Singulisphaera acidiphila DSM 18658.</title>
        <authorList>
            <consortium name="US DOE Joint Genome Institute (JGI-PGF)"/>
            <person name="Lucas S."/>
            <person name="Copeland A."/>
            <person name="Lapidus A."/>
            <person name="Glavina del Rio T."/>
            <person name="Dalin E."/>
            <person name="Tice H."/>
            <person name="Bruce D."/>
            <person name="Goodwin L."/>
            <person name="Pitluck S."/>
            <person name="Peters L."/>
            <person name="Ovchinnikova G."/>
            <person name="Chertkov O."/>
            <person name="Kyrpides N."/>
            <person name="Mavromatis K."/>
            <person name="Ivanova N."/>
            <person name="Brettin T."/>
            <person name="Detter J.C."/>
            <person name="Han C."/>
            <person name="Larimer F."/>
            <person name="Land M."/>
            <person name="Hauser L."/>
            <person name="Markowitz V."/>
            <person name="Cheng J.-F."/>
            <person name="Hugenholtz P."/>
            <person name="Woyke T."/>
            <person name="Wu D."/>
            <person name="Tindall B."/>
            <person name="Pomrenke H."/>
            <person name="Brambilla E."/>
            <person name="Klenk H.-P."/>
            <person name="Eisen J.A."/>
        </authorList>
    </citation>
    <scope>NUCLEOTIDE SEQUENCE [LARGE SCALE GENOMIC DNA]</scope>
    <source>
        <strain evidence="4">ATCC BAA-1392 / DSM 18658 / VKM B-2454 / MOB10</strain>
    </source>
</reference>
<dbReference type="GO" id="GO:0008194">
    <property type="term" value="F:UDP-glycosyltransferase activity"/>
    <property type="evidence" value="ECO:0007669"/>
    <property type="project" value="InterPro"/>
</dbReference>
<dbReference type="CDD" id="cd03784">
    <property type="entry name" value="GT1_Gtf-like"/>
    <property type="match status" value="1"/>
</dbReference>
<evidence type="ECO:0000259" key="2">
    <source>
        <dbReference type="Pfam" id="PF06722"/>
    </source>
</evidence>
<dbReference type="AlphaFoldDB" id="L0DI26"/>
<dbReference type="FunFam" id="3.40.50.2000:FF:000009">
    <property type="entry name" value="Sterol 3-beta-glucosyltransferase UGT80A2"/>
    <property type="match status" value="1"/>
</dbReference>
<dbReference type="InterPro" id="IPR004276">
    <property type="entry name" value="GlycoTrans_28_N"/>
</dbReference>
<evidence type="ECO:0000313" key="3">
    <source>
        <dbReference type="EMBL" id="AGA28505.1"/>
    </source>
</evidence>
<protein>
    <submittedName>
        <fullName evidence="3">Glycosyl transferase, UDP-glucuronosyltransferase</fullName>
    </submittedName>
</protein>
<dbReference type="eggNOG" id="COG1819">
    <property type="taxonomic scope" value="Bacteria"/>
</dbReference>
<dbReference type="EMBL" id="CP003364">
    <property type="protein sequence ID" value="AGA28505.1"/>
    <property type="molecule type" value="Genomic_DNA"/>
</dbReference>
<dbReference type="PANTHER" id="PTHR48050">
    <property type="entry name" value="STEROL 3-BETA-GLUCOSYLTRANSFERASE"/>
    <property type="match status" value="1"/>
</dbReference>
<feature type="domain" description="Erythromycin biosynthesis protein CIII-like C-terminal" evidence="2">
    <location>
        <begin position="303"/>
        <end position="400"/>
    </location>
</feature>
<dbReference type="PANTHER" id="PTHR48050:SF13">
    <property type="entry name" value="STEROL 3-BETA-GLUCOSYLTRANSFERASE UGT80A2"/>
    <property type="match status" value="1"/>
</dbReference>
<keyword evidence="4" id="KW-1185">Reference proteome</keyword>
<dbReference type="InterPro" id="IPR050426">
    <property type="entry name" value="Glycosyltransferase_28"/>
</dbReference>
<dbReference type="InterPro" id="IPR010610">
    <property type="entry name" value="EryCIII-like_C"/>
</dbReference>
<accession>L0DI26</accession>
<dbReference type="KEGG" id="saci:Sinac_4307"/>
<evidence type="ECO:0000259" key="1">
    <source>
        <dbReference type="Pfam" id="PF03033"/>
    </source>
</evidence>
<evidence type="ECO:0000313" key="4">
    <source>
        <dbReference type="Proteomes" id="UP000010798"/>
    </source>
</evidence>
<keyword evidence="3" id="KW-0808">Transferase</keyword>
<dbReference type="GO" id="GO:0016758">
    <property type="term" value="F:hexosyltransferase activity"/>
    <property type="evidence" value="ECO:0007669"/>
    <property type="project" value="InterPro"/>
</dbReference>
<sequence>MRITIPTTGSLGDVQPYVALGAGLRTRGHEVCLATHADFERFVRCHGLEFFSLEEGGQALQASDTGDRMLHSGSNALAFLCEFARLRRPLLQHLLHRCWLACRGADVILSTNTEFLLAESVADREHLPVVWTSLQPVAPSRFRPICLFRPWPHGVPGSSTYNLATYAMTGLGMSLLLGPPLNRARRDVLGLPPIPFYGPAAAFLAPRLCLDGYSIHVVPPPPDWGVNHHVSGFWFLDPDPRWQPPSGLIDFLDAGATPVCIGFGSMHDRDAARVTSIVLRALDQCGQRGVLVTNWGGLLASPVSDRIFSVESAPYSWLFPRVSAVVHHGGAGTTAAGLRAGVPSLVVPFMADQPFWGRRVHALGVGPKPIPHNRLNVENLAESIRRMITDEAMRRRAAEFGGRIRAEDGVGRAADLLEQYFQSGTHSA</sequence>
<name>L0DI26_SINAD</name>
<organism evidence="3 4">
    <name type="scientific">Singulisphaera acidiphila (strain ATCC BAA-1392 / DSM 18658 / VKM B-2454 / MOB10)</name>
    <dbReference type="NCBI Taxonomy" id="886293"/>
    <lineage>
        <taxon>Bacteria</taxon>
        <taxon>Pseudomonadati</taxon>
        <taxon>Planctomycetota</taxon>
        <taxon>Planctomycetia</taxon>
        <taxon>Isosphaerales</taxon>
        <taxon>Isosphaeraceae</taxon>
        <taxon>Singulisphaera</taxon>
    </lineage>
</organism>
<dbReference type="GO" id="GO:0005975">
    <property type="term" value="P:carbohydrate metabolic process"/>
    <property type="evidence" value="ECO:0007669"/>
    <property type="project" value="InterPro"/>
</dbReference>
<feature type="domain" description="Glycosyltransferase family 28 N-terminal" evidence="1">
    <location>
        <begin position="3"/>
        <end position="56"/>
    </location>
</feature>
<gene>
    <name evidence="3" type="ordered locus">Sinac_4307</name>
</gene>
<dbReference type="HOGENOM" id="CLU_000537_8_0_0"/>
<dbReference type="STRING" id="886293.Sinac_4307"/>
<dbReference type="RefSeq" id="WP_015247630.1">
    <property type="nucleotide sequence ID" value="NC_019892.1"/>
</dbReference>
<proteinExistence type="predicted"/>
<dbReference type="InterPro" id="IPR002213">
    <property type="entry name" value="UDP_glucos_trans"/>
</dbReference>